<dbReference type="InterPro" id="IPR036046">
    <property type="entry name" value="Acylphosphatase-like_dom_sf"/>
</dbReference>
<organism evidence="2 3">
    <name type="scientific">Thalassolituus marinus</name>
    <dbReference type="NCBI Taxonomy" id="671053"/>
    <lineage>
        <taxon>Bacteria</taxon>
        <taxon>Pseudomonadati</taxon>
        <taxon>Pseudomonadota</taxon>
        <taxon>Gammaproteobacteria</taxon>
        <taxon>Oceanospirillales</taxon>
        <taxon>Oceanospirillaceae</taxon>
        <taxon>Thalassolituus</taxon>
    </lineage>
</organism>
<protein>
    <submittedName>
        <fullName evidence="2">BLUF domain-containing protein</fullName>
    </submittedName>
</protein>
<dbReference type="Pfam" id="PF04940">
    <property type="entry name" value="BLUF"/>
    <property type="match status" value="1"/>
</dbReference>
<dbReference type="PROSITE" id="PS50925">
    <property type="entry name" value="BLUF"/>
    <property type="match status" value="1"/>
</dbReference>
<dbReference type="Gene3D" id="3.30.70.100">
    <property type="match status" value="1"/>
</dbReference>
<dbReference type="SMART" id="SM01034">
    <property type="entry name" value="BLUF"/>
    <property type="match status" value="1"/>
</dbReference>
<accession>A0ABS7ZPP0</accession>
<sequence>MKLVRLIYASRKTEHWNDQELQKLTAQASEYNRKHAITGVLIFNRKNFLQCIEGERSKVSALFQKIAHDDRHQNIELISVEQVDEREMERWSMCYIPDSHITKELVLKYSDSDDFNPFEMTTRGAFAFIRHACELMQSAQK</sequence>
<evidence type="ECO:0000313" key="3">
    <source>
        <dbReference type="Proteomes" id="UP000714380"/>
    </source>
</evidence>
<reference evidence="2 3" key="1">
    <citation type="submission" date="2020-12" db="EMBL/GenBank/DDBJ databases">
        <title>Novel Thalassolituus-related marine hydrocarbonoclastic bacteria mediated algae-derived hydrocarbons mineralization in twilight zone of the northern South China Sea.</title>
        <authorList>
            <person name="Dong C."/>
        </authorList>
    </citation>
    <scope>NUCLEOTIDE SEQUENCE [LARGE SCALE GENOMIC DNA]</scope>
    <source>
        <strain evidence="2 3">IMCC1826</strain>
    </source>
</reference>
<name>A0ABS7ZPP0_9GAMM</name>
<dbReference type="InterPro" id="IPR007024">
    <property type="entry name" value="BLUF_domain"/>
</dbReference>
<dbReference type="EMBL" id="JAEDAH010000042">
    <property type="protein sequence ID" value="MCA6063658.1"/>
    <property type="molecule type" value="Genomic_DNA"/>
</dbReference>
<comment type="caution">
    <text evidence="2">The sequence shown here is derived from an EMBL/GenBank/DDBJ whole genome shotgun (WGS) entry which is preliminary data.</text>
</comment>
<keyword evidence="3" id="KW-1185">Reference proteome</keyword>
<feature type="domain" description="BLUF" evidence="1">
    <location>
        <begin position="3"/>
        <end position="94"/>
    </location>
</feature>
<gene>
    <name evidence="2" type="ORF">I9W95_08555</name>
</gene>
<dbReference type="Proteomes" id="UP000714380">
    <property type="component" value="Unassembled WGS sequence"/>
</dbReference>
<evidence type="ECO:0000259" key="1">
    <source>
        <dbReference type="PROSITE" id="PS50925"/>
    </source>
</evidence>
<proteinExistence type="predicted"/>
<dbReference type="SUPFAM" id="SSF54975">
    <property type="entry name" value="Acylphosphatase/BLUF domain-like"/>
    <property type="match status" value="1"/>
</dbReference>
<evidence type="ECO:0000313" key="2">
    <source>
        <dbReference type="EMBL" id="MCA6063658.1"/>
    </source>
</evidence>
<dbReference type="RefSeq" id="WP_225673862.1">
    <property type="nucleotide sequence ID" value="NZ_JAEDAH010000042.1"/>
</dbReference>